<comment type="similarity">
    <text evidence="1">Belongs to the 1-acyl-sn-glycerol-3-phosphate acyltransferase family.</text>
</comment>
<evidence type="ECO:0000259" key="6">
    <source>
        <dbReference type="SMART" id="SM00563"/>
    </source>
</evidence>
<dbReference type="SUPFAM" id="SSF69593">
    <property type="entry name" value="Glycerol-3-phosphate (1)-acyltransferase"/>
    <property type="match status" value="1"/>
</dbReference>
<protein>
    <submittedName>
        <fullName evidence="7">Acyltransferase-like protein</fullName>
    </submittedName>
</protein>
<dbReference type="PANTHER" id="PTHR10983:SF16">
    <property type="entry name" value="LYSOCARDIOLIPIN ACYLTRANSFERASE 1"/>
    <property type="match status" value="1"/>
</dbReference>
<evidence type="ECO:0000313" key="7">
    <source>
        <dbReference type="EMBL" id="KAI6781186.1"/>
    </source>
</evidence>
<dbReference type="GO" id="GO:0036149">
    <property type="term" value="P:phosphatidylinositol acyl-chain remodeling"/>
    <property type="evidence" value="ECO:0007669"/>
    <property type="project" value="TreeGrafter"/>
</dbReference>
<keyword evidence="5" id="KW-1133">Transmembrane helix</keyword>
<dbReference type="Pfam" id="PF01553">
    <property type="entry name" value="Acyltransferase"/>
    <property type="match status" value="1"/>
</dbReference>
<name>A0A9P9Y0Q7_9HYPO</name>
<accession>A0A9P9Y0Q7</accession>
<evidence type="ECO:0000256" key="3">
    <source>
        <dbReference type="ARBA" id="ARBA00023315"/>
    </source>
</evidence>
<dbReference type="SMART" id="SM00563">
    <property type="entry name" value="PlsC"/>
    <property type="match status" value="1"/>
</dbReference>
<keyword evidence="8" id="KW-1185">Reference proteome</keyword>
<dbReference type="CDD" id="cd07990">
    <property type="entry name" value="LPLAT_LCLAT1-like"/>
    <property type="match status" value="1"/>
</dbReference>
<comment type="caution">
    <text evidence="7">The sequence shown here is derived from an EMBL/GenBank/DDBJ whole genome shotgun (WGS) entry which is preliminary data.</text>
</comment>
<evidence type="ECO:0000256" key="1">
    <source>
        <dbReference type="ARBA" id="ARBA00008655"/>
    </source>
</evidence>
<evidence type="ECO:0000256" key="4">
    <source>
        <dbReference type="SAM" id="MobiDB-lite"/>
    </source>
</evidence>
<proteinExistence type="inferred from homology"/>
<dbReference type="InterPro" id="IPR032098">
    <property type="entry name" value="Acyltransf_C"/>
</dbReference>
<evidence type="ECO:0000313" key="8">
    <source>
        <dbReference type="Proteomes" id="UP001055219"/>
    </source>
</evidence>
<keyword evidence="2" id="KW-0808">Transferase</keyword>
<keyword evidence="5" id="KW-0812">Transmembrane</keyword>
<feature type="transmembrane region" description="Helical" evidence="5">
    <location>
        <begin position="73"/>
        <end position="95"/>
    </location>
</feature>
<feature type="transmembrane region" description="Helical" evidence="5">
    <location>
        <begin position="44"/>
        <end position="67"/>
    </location>
</feature>
<dbReference type="GO" id="GO:0005783">
    <property type="term" value="C:endoplasmic reticulum"/>
    <property type="evidence" value="ECO:0007669"/>
    <property type="project" value="TreeGrafter"/>
</dbReference>
<reference evidence="7" key="1">
    <citation type="journal article" date="2021" name="J Fungi (Basel)">
        <title>Genomic and Metabolomic Analyses of the Marine Fungus Emericellopsis cladophorae: Insights into Saltwater Adaptability Mechanisms and Its Biosynthetic Potential.</title>
        <authorList>
            <person name="Goncalves M.F.M."/>
            <person name="Hilario S."/>
            <person name="Van de Peer Y."/>
            <person name="Esteves A.C."/>
            <person name="Alves A."/>
        </authorList>
    </citation>
    <scope>NUCLEOTIDE SEQUENCE</scope>
    <source>
        <strain evidence="7">MUM 19.33</strain>
    </source>
</reference>
<dbReference type="PANTHER" id="PTHR10983">
    <property type="entry name" value="1-ACYLGLYCEROL-3-PHOSPHATE ACYLTRANSFERASE-RELATED"/>
    <property type="match status" value="1"/>
</dbReference>
<feature type="domain" description="Phospholipid/glycerol acyltransferase" evidence="6">
    <location>
        <begin position="128"/>
        <end position="261"/>
    </location>
</feature>
<gene>
    <name evidence="7" type="ORF">J7T54_002542</name>
</gene>
<dbReference type="OrthoDB" id="189226at2759"/>
<evidence type="ECO:0000256" key="2">
    <source>
        <dbReference type="ARBA" id="ARBA00022679"/>
    </source>
</evidence>
<dbReference type="AlphaFoldDB" id="A0A9P9Y0Q7"/>
<reference evidence="7" key="2">
    <citation type="submission" date="2022-07" db="EMBL/GenBank/DDBJ databases">
        <authorList>
            <person name="Goncalves M.F.M."/>
            <person name="Hilario S."/>
            <person name="Van De Peer Y."/>
            <person name="Esteves A.C."/>
            <person name="Alves A."/>
        </authorList>
    </citation>
    <scope>NUCLEOTIDE SEQUENCE</scope>
    <source>
        <strain evidence="7">MUM 19.33</strain>
    </source>
</reference>
<dbReference type="Pfam" id="PF16076">
    <property type="entry name" value="Acyltransf_C"/>
    <property type="match status" value="1"/>
</dbReference>
<dbReference type="InterPro" id="IPR002123">
    <property type="entry name" value="Plipid/glycerol_acylTrfase"/>
</dbReference>
<keyword evidence="5" id="KW-0472">Membrane</keyword>
<keyword evidence="3 7" id="KW-0012">Acyltransferase</keyword>
<evidence type="ECO:0000256" key="5">
    <source>
        <dbReference type="SAM" id="Phobius"/>
    </source>
</evidence>
<dbReference type="EMBL" id="JAGIXG020000024">
    <property type="protein sequence ID" value="KAI6781186.1"/>
    <property type="molecule type" value="Genomic_DNA"/>
</dbReference>
<feature type="region of interest" description="Disordered" evidence="4">
    <location>
        <begin position="1"/>
        <end position="29"/>
    </location>
</feature>
<dbReference type="Proteomes" id="UP001055219">
    <property type="component" value="Unassembled WGS sequence"/>
</dbReference>
<dbReference type="RefSeq" id="XP_051362042.1">
    <property type="nucleotide sequence ID" value="XM_051506701.1"/>
</dbReference>
<dbReference type="GeneID" id="75829054"/>
<dbReference type="GO" id="GO:0016746">
    <property type="term" value="F:acyltransferase activity"/>
    <property type="evidence" value="ECO:0007669"/>
    <property type="project" value="UniProtKB-KW"/>
</dbReference>
<sequence>MTDSPVSNIPGPDNAGLTEKPKIEHPSGKQSYGKLMQVVRGFAFVMYFAACILTIFITQLIGLPLYVVNRDWYYVYMAMTKQHFAIVTSFMTYIWGPTKIRISGDETVAGQMRAMPEGRVEFDFPERVILVANHQIYTDWLYLWWVAYANRPRLHGHIYIILKASLRYIPFIGWGMMLYSFIFMTRKMATDQPRMAYRLRKLRQQKTSPSGKTYYDPMWLMLFPEGTNLCANGRAKSESWAKKNDIRDPEHLLLPRGTGMYFCLSELKGTVEHVYDCTIAYEGIPRGEYGEQIFGLSSTYFQGLPPKSVNLYWRRFKVADIPLATQAEFDIWLREEWYKKDALLEEYTTTGRFPPLQDGPTKFIETEVRTKYPWEIVNIFTVIGIVGLVTRSLKKLWAARSEVPLAS</sequence>
<organism evidence="7 8">
    <name type="scientific">Emericellopsis cladophorae</name>
    <dbReference type="NCBI Taxonomy" id="2686198"/>
    <lineage>
        <taxon>Eukaryota</taxon>
        <taxon>Fungi</taxon>
        <taxon>Dikarya</taxon>
        <taxon>Ascomycota</taxon>
        <taxon>Pezizomycotina</taxon>
        <taxon>Sordariomycetes</taxon>
        <taxon>Hypocreomycetidae</taxon>
        <taxon>Hypocreales</taxon>
        <taxon>Bionectriaceae</taxon>
        <taxon>Emericellopsis</taxon>
    </lineage>
</organism>
<feature type="transmembrane region" description="Helical" evidence="5">
    <location>
        <begin position="168"/>
        <end position="185"/>
    </location>
</feature>